<accession>A0ABY2NSS6</accession>
<dbReference type="Pfam" id="PF13489">
    <property type="entry name" value="Methyltransf_23"/>
    <property type="match status" value="1"/>
</dbReference>
<comment type="caution">
    <text evidence="1">The sequence shown here is derived from an EMBL/GenBank/DDBJ whole genome shotgun (WGS) entry which is preliminary data.</text>
</comment>
<dbReference type="EMBL" id="RQHF01000008">
    <property type="protein sequence ID" value="TGM60676.1"/>
    <property type="molecule type" value="Genomic_DNA"/>
</dbReference>
<gene>
    <name evidence="1" type="ORF">EHQ95_02020</name>
</gene>
<dbReference type="GO" id="GO:0008168">
    <property type="term" value="F:methyltransferase activity"/>
    <property type="evidence" value="ECO:0007669"/>
    <property type="project" value="UniProtKB-KW"/>
</dbReference>
<dbReference type="SUPFAM" id="SSF53335">
    <property type="entry name" value="S-adenosyl-L-methionine-dependent methyltransferases"/>
    <property type="match status" value="1"/>
</dbReference>
<dbReference type="CDD" id="cd02440">
    <property type="entry name" value="AdoMet_MTases"/>
    <property type="match status" value="1"/>
</dbReference>
<proteinExistence type="predicted"/>
<organism evidence="1 2">
    <name type="scientific">Leptospira vanthielii</name>
    <dbReference type="NCBI Taxonomy" id="293085"/>
    <lineage>
        <taxon>Bacteria</taxon>
        <taxon>Pseudomonadati</taxon>
        <taxon>Spirochaetota</taxon>
        <taxon>Spirochaetia</taxon>
        <taxon>Leptospirales</taxon>
        <taxon>Leptospiraceae</taxon>
        <taxon>Leptospira</taxon>
    </lineage>
</organism>
<keyword evidence="1" id="KW-0808">Transferase</keyword>
<dbReference type="Gene3D" id="3.40.50.150">
    <property type="entry name" value="Vaccinia Virus protein VP39"/>
    <property type="match status" value="1"/>
</dbReference>
<reference evidence="2" key="1">
    <citation type="journal article" date="2019" name="PLoS Negl. Trop. Dis.">
        <title>Revisiting the worldwide diversity of Leptospira species in the environment.</title>
        <authorList>
            <person name="Vincent A.T."/>
            <person name="Schiettekatte O."/>
            <person name="Bourhy P."/>
            <person name="Veyrier F.J."/>
            <person name="Picardeau M."/>
        </authorList>
    </citation>
    <scope>NUCLEOTIDE SEQUENCE [LARGE SCALE GENOMIC DNA]</scope>
    <source>
        <strain evidence="2">201601955</strain>
    </source>
</reference>
<dbReference type="InterPro" id="IPR029063">
    <property type="entry name" value="SAM-dependent_MTases_sf"/>
</dbReference>
<sequence length="315" mass="36656">MTCPCKKREEYTTTVVTRETREGEGLWVKCDQCGLVINESGVDPDKTVAYYNEDYVKKNSYSKGELLSAKEHFESRLSNIKVIADFLKPYLDKKMRVLELGAATGELLYLLKDNVDYCYANEINQLYSSFIEQELGIPSSSDDYFTKEFKEKFNLIISINTIDHMYGTFDAISKVNNDLLPGGYFYVEVPNDNQALKNFLPEPMRSSFQAFMYQKAHYFSFSFDTLSAALKDRGFEIVKEYSRHDYTINNYLNWYFTGKPQKKFKEALEDTDIHLSDTSFGKEMNSLMKEMNEKFKQIIQNHRFGELICILAKKI</sequence>
<keyword evidence="2" id="KW-1185">Reference proteome</keyword>
<evidence type="ECO:0000313" key="2">
    <source>
        <dbReference type="Proteomes" id="UP000298112"/>
    </source>
</evidence>
<name>A0ABY2NSS6_9LEPT</name>
<dbReference type="Proteomes" id="UP000298112">
    <property type="component" value="Unassembled WGS sequence"/>
</dbReference>
<protein>
    <submittedName>
        <fullName evidence="1">Class I SAM-dependent methyltransferase</fullName>
    </submittedName>
</protein>
<dbReference type="GO" id="GO:0032259">
    <property type="term" value="P:methylation"/>
    <property type="evidence" value="ECO:0007669"/>
    <property type="project" value="UniProtKB-KW"/>
</dbReference>
<keyword evidence="1" id="KW-0489">Methyltransferase</keyword>
<evidence type="ECO:0000313" key="1">
    <source>
        <dbReference type="EMBL" id="TGM60676.1"/>
    </source>
</evidence>